<accession>A0A4R5CV96</accession>
<dbReference type="Proteomes" id="UP000294644">
    <property type="component" value="Unassembled WGS sequence"/>
</dbReference>
<reference evidence="1 2" key="1">
    <citation type="submission" date="2019-03" db="EMBL/GenBank/DDBJ databases">
        <title>Flavobacterium LB-D12 sp. nov., isolated from arctic soil.</title>
        <authorList>
            <person name="Chaudhary D.K."/>
        </authorList>
    </citation>
    <scope>NUCLEOTIDE SEQUENCE [LARGE SCALE GENOMIC DNA]</scope>
    <source>
        <strain evidence="1 2">LB-D12</strain>
    </source>
</reference>
<evidence type="ECO:0000313" key="1">
    <source>
        <dbReference type="EMBL" id="TDE03370.1"/>
    </source>
</evidence>
<proteinExistence type="predicted"/>
<sequence>MNSSHLNLKSMLDQNRPYCRVEIDRVFNRVKAAMHVTALVSGKSKGLTQAHYYDAYTGKELIGGDAYEYEHIRSSEEIHTRYKSILTDEQIALVVNCVENVAVTLTSINKAKGKKKMEDWLRNNDNIVTYGINLKLALTKLKKADDGIERIVKWF</sequence>
<protein>
    <submittedName>
        <fullName evidence="1">Uncharacterized protein</fullName>
    </submittedName>
</protein>
<dbReference type="OrthoDB" id="824656at2"/>
<name>A0A4R5CV96_9FLAO</name>
<gene>
    <name evidence="1" type="ORF">E0F91_11315</name>
</gene>
<comment type="caution">
    <text evidence="1">The sequence shown here is derived from an EMBL/GenBank/DDBJ whole genome shotgun (WGS) entry which is preliminary data.</text>
</comment>
<evidence type="ECO:0000313" key="2">
    <source>
        <dbReference type="Proteomes" id="UP000294644"/>
    </source>
</evidence>
<dbReference type="EMBL" id="SMFN01000012">
    <property type="protein sequence ID" value="TDE03370.1"/>
    <property type="molecule type" value="Genomic_DNA"/>
</dbReference>
<dbReference type="AlphaFoldDB" id="A0A4R5CV96"/>
<keyword evidence="2" id="KW-1185">Reference proteome</keyword>
<organism evidence="1 2">
    <name type="scientific">Flavobacterium sandaracinum</name>
    <dbReference type="NCBI Taxonomy" id="2541733"/>
    <lineage>
        <taxon>Bacteria</taxon>
        <taxon>Pseudomonadati</taxon>
        <taxon>Bacteroidota</taxon>
        <taxon>Flavobacteriia</taxon>
        <taxon>Flavobacteriales</taxon>
        <taxon>Flavobacteriaceae</taxon>
        <taxon>Flavobacterium</taxon>
    </lineage>
</organism>